<dbReference type="InterPro" id="IPR050471">
    <property type="entry name" value="AB_hydrolase"/>
</dbReference>
<dbReference type="Proteomes" id="UP000237752">
    <property type="component" value="Unassembled WGS sequence"/>
</dbReference>
<gene>
    <name evidence="2" type="ORF">CLV47_101246</name>
</gene>
<evidence type="ECO:0000313" key="2">
    <source>
        <dbReference type="EMBL" id="PRZ44121.1"/>
    </source>
</evidence>
<comment type="caution">
    <text evidence="2">The sequence shown here is derived from an EMBL/GenBank/DDBJ whole genome shotgun (WGS) entry which is preliminary data.</text>
</comment>
<dbReference type="InterPro" id="IPR029058">
    <property type="entry name" value="AB_hydrolase_fold"/>
</dbReference>
<dbReference type="GO" id="GO:0046503">
    <property type="term" value="P:glycerolipid catabolic process"/>
    <property type="evidence" value="ECO:0007669"/>
    <property type="project" value="TreeGrafter"/>
</dbReference>
<proteinExistence type="predicted"/>
<dbReference type="Gene3D" id="3.40.50.1820">
    <property type="entry name" value="alpha/beta hydrolase"/>
    <property type="match status" value="1"/>
</dbReference>
<reference evidence="2 3" key="1">
    <citation type="submission" date="2018-03" db="EMBL/GenBank/DDBJ databases">
        <title>Genomic Encyclopedia of Archaeal and Bacterial Type Strains, Phase II (KMG-II): from individual species to whole genera.</title>
        <authorList>
            <person name="Goeker M."/>
        </authorList>
    </citation>
    <scope>NUCLEOTIDE SEQUENCE [LARGE SCALE GENOMIC DNA]</scope>
    <source>
        <strain evidence="2 3">DSM 100065</strain>
    </source>
</reference>
<dbReference type="EMBL" id="PVUE01000001">
    <property type="protein sequence ID" value="PRZ44121.1"/>
    <property type="molecule type" value="Genomic_DNA"/>
</dbReference>
<dbReference type="GO" id="GO:0004806">
    <property type="term" value="F:triacylglycerol lipase activity"/>
    <property type="evidence" value="ECO:0007669"/>
    <property type="project" value="TreeGrafter"/>
</dbReference>
<dbReference type="PRINTS" id="PR00111">
    <property type="entry name" value="ABHYDROLASE"/>
</dbReference>
<dbReference type="OrthoDB" id="7958481at2"/>
<sequence length="282" mass="30798">MGNTQTQIENIHGQEIRVQVRPGDPAVPPLLMCNGIGTSLEALQPLVDALDDRIGVVRFDVPGVGGSATPARPYRMSGLAQTIHQLCIQLDYKQVDVFGISWGGGLAQQFAHQYPRFCRRLVLACTGTGMTMVPGQPRVLAQLLSGSRHRDAAKAAAVAPMLYGGSMRERPEEARDIFGDIAHGVSKVGYANQLLAMVGWTSLRWLSQVKQQTLLLFGDDDPIIRPINGRMIHWRMPHSKLVMYPGGHVDVIVNAETYAPIIGDFLLESPAVSQTKRKAKNA</sequence>
<dbReference type="AlphaFoldDB" id="A0A2T1A697"/>
<dbReference type="InterPro" id="IPR011942">
    <property type="entry name" value="PHA_depoly_arom"/>
</dbReference>
<dbReference type="InterPro" id="IPR000073">
    <property type="entry name" value="AB_hydrolase_1"/>
</dbReference>
<dbReference type="PANTHER" id="PTHR43433:SF5">
    <property type="entry name" value="AB HYDROLASE-1 DOMAIN-CONTAINING PROTEIN"/>
    <property type="match status" value="1"/>
</dbReference>
<keyword evidence="3" id="KW-1185">Reference proteome</keyword>
<evidence type="ECO:0000313" key="3">
    <source>
        <dbReference type="Proteomes" id="UP000237752"/>
    </source>
</evidence>
<feature type="domain" description="AB hydrolase-1" evidence="1">
    <location>
        <begin position="28"/>
        <end position="254"/>
    </location>
</feature>
<organism evidence="2 3">
    <name type="scientific">Antricoccus suffuscus</name>
    <dbReference type="NCBI Taxonomy" id="1629062"/>
    <lineage>
        <taxon>Bacteria</taxon>
        <taxon>Bacillati</taxon>
        <taxon>Actinomycetota</taxon>
        <taxon>Actinomycetes</taxon>
        <taxon>Geodermatophilales</taxon>
        <taxon>Antricoccaceae</taxon>
        <taxon>Antricoccus</taxon>
    </lineage>
</organism>
<dbReference type="NCBIfam" id="TIGR02240">
    <property type="entry name" value="PHA_depoly_arom"/>
    <property type="match status" value="1"/>
</dbReference>
<dbReference type="RefSeq" id="WP_106347171.1">
    <property type="nucleotide sequence ID" value="NZ_PVUE01000001.1"/>
</dbReference>
<name>A0A2T1A697_9ACTN</name>
<evidence type="ECO:0000259" key="1">
    <source>
        <dbReference type="Pfam" id="PF00561"/>
    </source>
</evidence>
<accession>A0A2T1A697</accession>
<dbReference type="Pfam" id="PF00561">
    <property type="entry name" value="Abhydrolase_1"/>
    <property type="match status" value="1"/>
</dbReference>
<dbReference type="SUPFAM" id="SSF53474">
    <property type="entry name" value="alpha/beta-Hydrolases"/>
    <property type="match status" value="1"/>
</dbReference>
<protein>
    <submittedName>
        <fullName evidence="2">Poly(3-hydroxyalkanoate) depolymerase</fullName>
    </submittedName>
</protein>
<dbReference type="PANTHER" id="PTHR43433">
    <property type="entry name" value="HYDROLASE, ALPHA/BETA FOLD FAMILY PROTEIN"/>
    <property type="match status" value="1"/>
</dbReference>